<organism evidence="6 7">
    <name type="scientific">Candidatus Nomurabacteria bacterium GW2011_GWF2_43_24</name>
    <dbReference type="NCBI Taxonomy" id="1618778"/>
    <lineage>
        <taxon>Bacteria</taxon>
        <taxon>Candidatus Nomuraibacteriota</taxon>
    </lineage>
</organism>
<comment type="similarity">
    <text evidence="2">Belongs to the QNG1 protein family.</text>
</comment>
<dbReference type="PANTHER" id="PTHR21314">
    <property type="entry name" value="QUEUOSINE 5'-PHOSPHATE N-GLYCOSYLASE_HYDROLASE-RELATED"/>
    <property type="match status" value="1"/>
</dbReference>
<sequence>MFLVNSKRTQNGKVINLLKTSDFDAIKIVKSITENFPCFKDISILDNKEVIFLKRAQICVNDFAYVLKNNVNKITNLDMLTAYADYKLPQLLRMYGVINYEKSLAEKIDALIEIVHDSREEIEIRSATIWAIELLRQRINTLTAGEIDNTIWLLSQGIQNETKPYHHSRTIFY</sequence>
<dbReference type="InterPro" id="IPR019438">
    <property type="entry name" value="Q_salvage"/>
</dbReference>
<evidence type="ECO:0000256" key="2">
    <source>
        <dbReference type="ARBA" id="ARBA00035119"/>
    </source>
</evidence>
<dbReference type="AlphaFoldDB" id="A0A0G1GSA0"/>
<dbReference type="Proteomes" id="UP000033907">
    <property type="component" value="Unassembled WGS sequence"/>
</dbReference>
<dbReference type="PANTHER" id="PTHR21314:SF0">
    <property type="entry name" value="QUEUOSINE 5'-PHOSPHATE N-GLYCOSYLASE_HYDROLASE"/>
    <property type="match status" value="1"/>
</dbReference>
<comment type="caution">
    <text evidence="6">The sequence shown here is derived from an EMBL/GenBank/DDBJ whole genome shotgun (WGS) entry which is preliminary data.</text>
</comment>
<evidence type="ECO:0000313" key="7">
    <source>
        <dbReference type="Proteomes" id="UP000033907"/>
    </source>
</evidence>
<evidence type="ECO:0000256" key="4">
    <source>
        <dbReference type="ARBA" id="ARBA00035393"/>
    </source>
</evidence>
<evidence type="ECO:0000256" key="3">
    <source>
        <dbReference type="ARBA" id="ARBA00035306"/>
    </source>
</evidence>
<keyword evidence="1" id="KW-0378">Hydrolase</keyword>
<name>A0A0G1GSA0_9BACT</name>
<comment type="catalytic activity">
    <reaction evidence="5">
        <text>queuosine 5'-phosphate + H2O = queuine + D-ribose 5-phosphate</text>
        <dbReference type="Rhea" id="RHEA:75387"/>
        <dbReference type="ChEBI" id="CHEBI:15377"/>
        <dbReference type="ChEBI" id="CHEBI:17433"/>
        <dbReference type="ChEBI" id="CHEBI:78346"/>
        <dbReference type="ChEBI" id="CHEBI:194371"/>
    </reaction>
    <physiologicalReaction direction="left-to-right" evidence="5">
        <dbReference type="Rhea" id="RHEA:75388"/>
    </physiologicalReaction>
</comment>
<evidence type="ECO:0000256" key="1">
    <source>
        <dbReference type="ARBA" id="ARBA00022801"/>
    </source>
</evidence>
<dbReference type="GO" id="GO:0016787">
    <property type="term" value="F:hydrolase activity"/>
    <property type="evidence" value="ECO:0007669"/>
    <property type="project" value="UniProtKB-KW"/>
</dbReference>
<evidence type="ECO:0000313" key="6">
    <source>
        <dbReference type="EMBL" id="KKT10222.1"/>
    </source>
</evidence>
<reference evidence="6 7" key="1">
    <citation type="journal article" date="2015" name="Nature">
        <title>rRNA introns, odd ribosomes, and small enigmatic genomes across a large radiation of phyla.</title>
        <authorList>
            <person name="Brown C.T."/>
            <person name="Hug L.A."/>
            <person name="Thomas B.C."/>
            <person name="Sharon I."/>
            <person name="Castelle C.J."/>
            <person name="Singh A."/>
            <person name="Wilkins M.J."/>
            <person name="Williams K.H."/>
            <person name="Banfield J.F."/>
        </authorList>
    </citation>
    <scope>NUCLEOTIDE SEQUENCE [LARGE SCALE GENOMIC DNA]</scope>
</reference>
<protein>
    <recommendedName>
        <fullName evidence="3">Queuosine 5'-phosphate N-glycosylase/hydrolase</fullName>
    </recommendedName>
    <alternativeName>
        <fullName evidence="4">Queuosine-nucleotide N-glycosylase/hydrolase</fullName>
    </alternativeName>
</protein>
<accession>A0A0G1GSA0</accession>
<dbReference type="EMBL" id="LCGH01000016">
    <property type="protein sequence ID" value="KKT10222.1"/>
    <property type="molecule type" value="Genomic_DNA"/>
</dbReference>
<dbReference type="GO" id="GO:0006400">
    <property type="term" value="P:tRNA modification"/>
    <property type="evidence" value="ECO:0007669"/>
    <property type="project" value="TreeGrafter"/>
</dbReference>
<proteinExistence type="inferred from homology"/>
<gene>
    <name evidence="6" type="ORF">UV91_C0016G0003</name>
</gene>
<dbReference type="Pfam" id="PF10343">
    <property type="entry name" value="Q_salvage"/>
    <property type="match status" value="1"/>
</dbReference>
<evidence type="ECO:0000256" key="5">
    <source>
        <dbReference type="ARBA" id="ARBA00048204"/>
    </source>
</evidence>